<keyword evidence="7" id="KW-1185">Reference proteome</keyword>
<dbReference type="Proteomes" id="UP000235672">
    <property type="component" value="Unassembled WGS sequence"/>
</dbReference>
<keyword evidence="4" id="KW-0456">Lyase</keyword>
<dbReference type="InterPro" id="IPR006913">
    <property type="entry name" value="CENP-V/GFA"/>
</dbReference>
<dbReference type="SUPFAM" id="SSF51316">
    <property type="entry name" value="Mss4-like"/>
    <property type="match status" value="1"/>
</dbReference>
<dbReference type="PANTHER" id="PTHR33337:SF40">
    <property type="entry name" value="CENP-V_GFA DOMAIN-CONTAINING PROTEIN-RELATED"/>
    <property type="match status" value="1"/>
</dbReference>
<evidence type="ECO:0000256" key="2">
    <source>
        <dbReference type="ARBA" id="ARBA00022723"/>
    </source>
</evidence>
<dbReference type="EMBL" id="KZ613508">
    <property type="protein sequence ID" value="PMD16174.1"/>
    <property type="molecule type" value="Genomic_DNA"/>
</dbReference>
<dbReference type="Gene3D" id="3.90.1590.10">
    <property type="entry name" value="glutathione-dependent formaldehyde- activating enzyme (gfa)"/>
    <property type="match status" value="1"/>
</dbReference>
<name>A0A2J6PQ75_9HELO</name>
<evidence type="ECO:0000259" key="5">
    <source>
        <dbReference type="PROSITE" id="PS51891"/>
    </source>
</evidence>
<sequence length="169" mass="18873">MSSLSPNAFTLHGGCDCKSIRYPISIPELSARLILPHEDPTGAEVRSPEIFLEHCDKCRRVSGALLQAWLSCPQEWVEWGTTSAEKPPTFTRLNTADLTSSQPGNLPIINYASSERIIRSFCGKCGTNLLYMREHQSKENPVPMVDIVLGSLDGESLERQGVRPDRHFY</sequence>
<protein>
    <recommendedName>
        <fullName evidence="5">CENP-V/GFA domain-containing protein</fullName>
    </recommendedName>
</protein>
<keyword evidence="2" id="KW-0479">Metal-binding</keyword>
<dbReference type="GO" id="GO:0046872">
    <property type="term" value="F:metal ion binding"/>
    <property type="evidence" value="ECO:0007669"/>
    <property type="project" value="UniProtKB-KW"/>
</dbReference>
<keyword evidence="3" id="KW-0862">Zinc</keyword>
<dbReference type="OrthoDB" id="5422068at2759"/>
<feature type="domain" description="CENP-V/GFA" evidence="5">
    <location>
        <begin position="11"/>
        <end position="166"/>
    </location>
</feature>
<evidence type="ECO:0000313" key="6">
    <source>
        <dbReference type="EMBL" id="PMD16174.1"/>
    </source>
</evidence>
<comment type="similarity">
    <text evidence="1">Belongs to the Gfa family.</text>
</comment>
<dbReference type="GO" id="GO:0016846">
    <property type="term" value="F:carbon-sulfur lyase activity"/>
    <property type="evidence" value="ECO:0007669"/>
    <property type="project" value="InterPro"/>
</dbReference>
<accession>A0A2J6PQ75</accession>
<dbReference type="PROSITE" id="PS51891">
    <property type="entry name" value="CENP_V_GFA"/>
    <property type="match status" value="1"/>
</dbReference>
<reference evidence="6 7" key="1">
    <citation type="submission" date="2016-05" db="EMBL/GenBank/DDBJ databases">
        <title>A degradative enzymes factory behind the ericoid mycorrhizal symbiosis.</title>
        <authorList>
            <consortium name="DOE Joint Genome Institute"/>
            <person name="Martino E."/>
            <person name="Morin E."/>
            <person name="Grelet G."/>
            <person name="Kuo A."/>
            <person name="Kohler A."/>
            <person name="Daghino S."/>
            <person name="Barry K."/>
            <person name="Choi C."/>
            <person name="Cichocki N."/>
            <person name="Clum A."/>
            <person name="Copeland A."/>
            <person name="Hainaut M."/>
            <person name="Haridas S."/>
            <person name="Labutti K."/>
            <person name="Lindquist E."/>
            <person name="Lipzen A."/>
            <person name="Khouja H.-R."/>
            <person name="Murat C."/>
            <person name="Ohm R."/>
            <person name="Olson A."/>
            <person name="Spatafora J."/>
            <person name="Veneault-Fourrey C."/>
            <person name="Henrissat B."/>
            <person name="Grigoriev I."/>
            <person name="Martin F."/>
            <person name="Perotto S."/>
        </authorList>
    </citation>
    <scope>NUCLEOTIDE SEQUENCE [LARGE SCALE GENOMIC DNA]</scope>
    <source>
        <strain evidence="6 7">UAMH 7357</strain>
    </source>
</reference>
<evidence type="ECO:0000313" key="7">
    <source>
        <dbReference type="Proteomes" id="UP000235672"/>
    </source>
</evidence>
<gene>
    <name evidence="6" type="ORF">NA56DRAFT_692922</name>
</gene>
<evidence type="ECO:0000256" key="4">
    <source>
        <dbReference type="ARBA" id="ARBA00023239"/>
    </source>
</evidence>
<organism evidence="6 7">
    <name type="scientific">Hyaloscypha hepaticicola</name>
    <dbReference type="NCBI Taxonomy" id="2082293"/>
    <lineage>
        <taxon>Eukaryota</taxon>
        <taxon>Fungi</taxon>
        <taxon>Dikarya</taxon>
        <taxon>Ascomycota</taxon>
        <taxon>Pezizomycotina</taxon>
        <taxon>Leotiomycetes</taxon>
        <taxon>Helotiales</taxon>
        <taxon>Hyaloscyphaceae</taxon>
        <taxon>Hyaloscypha</taxon>
    </lineage>
</organism>
<evidence type="ECO:0000256" key="3">
    <source>
        <dbReference type="ARBA" id="ARBA00022833"/>
    </source>
</evidence>
<dbReference type="InterPro" id="IPR011057">
    <property type="entry name" value="Mss4-like_sf"/>
</dbReference>
<proteinExistence type="inferred from homology"/>
<evidence type="ECO:0000256" key="1">
    <source>
        <dbReference type="ARBA" id="ARBA00005495"/>
    </source>
</evidence>
<dbReference type="PANTHER" id="PTHR33337">
    <property type="entry name" value="GFA DOMAIN-CONTAINING PROTEIN"/>
    <property type="match status" value="1"/>
</dbReference>
<dbReference type="STRING" id="1745343.A0A2J6PQ75"/>
<dbReference type="AlphaFoldDB" id="A0A2J6PQ75"/>